<dbReference type="OrthoDB" id="9767721at2"/>
<dbReference type="Gene3D" id="3.30.70.1050">
    <property type="entry name" value="Trigger factor ribosome-binding domain"/>
    <property type="match status" value="1"/>
</dbReference>
<comment type="caution">
    <text evidence="2">The sequence shown here is derived from an EMBL/GenBank/DDBJ whole genome shotgun (WGS) entry which is preliminary data.</text>
</comment>
<dbReference type="AlphaFoldDB" id="A0A3P1XM90"/>
<sequence>MNVSLKSNDSVSGVVTVAIEKKDYEAQIEKSLRQYRQKANMPGFRKGMVPLGMIKKMYGKYVLAEEINRIASESLFNYIRENNIAVLGQPVPCTDHPTIDFETQESFEFRFDIALAPTLDIKLTKRDKLTRYEVEVDDVLIDKQVDSYRRSFGSYDSVEDVEETDLVKGTVVEMEDGEQLPGGIWVEEAMLMPKYIKDEEERNKFLGAKLNDKVVFNPRKAYEGAEAEIASFLKVKKEEVAGITRDFRFEIKEITRHKPSDLNQELFDKIFGEGVVKSEAEFRDRVKESLQEQFRPQSDYKFFADVRALMLKKTADVTFADDILKRWLLKSDEKNTPEMVEKDYPHVVEDLKAHLAKEQLVRAHDIEVEDADIESLAKRVAQAQFAQYGMLSVPDDVLDNYAKDMMKKEETVRNLVDRVIDEKLAEWLKEQVKVETKTVSLDEFEKLLTEKQK</sequence>
<dbReference type="InterPro" id="IPR008881">
    <property type="entry name" value="Trigger_fac_ribosome-bd_bac"/>
</dbReference>
<dbReference type="PANTHER" id="PTHR30560">
    <property type="entry name" value="TRIGGER FACTOR CHAPERONE AND PEPTIDYL-PROLYL CIS/TRANS ISOMERASE"/>
    <property type="match status" value="1"/>
</dbReference>
<dbReference type="GO" id="GO:0015031">
    <property type="term" value="P:protein transport"/>
    <property type="evidence" value="ECO:0007669"/>
    <property type="project" value="InterPro"/>
</dbReference>
<protein>
    <submittedName>
        <fullName evidence="2">Trigger factor</fullName>
        <ecNumber evidence="2">5.2.1.8</ecNumber>
    </submittedName>
</protein>
<evidence type="ECO:0000313" key="2">
    <source>
        <dbReference type="EMBL" id="RRD59651.1"/>
    </source>
</evidence>
<dbReference type="EC" id="5.2.1.8" evidence="2"/>
<dbReference type="GO" id="GO:0044183">
    <property type="term" value="F:protein folding chaperone"/>
    <property type="evidence" value="ECO:0007669"/>
    <property type="project" value="TreeGrafter"/>
</dbReference>
<name>A0A3P1XM90_TANFO</name>
<dbReference type="InterPro" id="IPR037041">
    <property type="entry name" value="Trigger_fac_C_sf"/>
</dbReference>
<dbReference type="GO" id="GO:0043022">
    <property type="term" value="F:ribosome binding"/>
    <property type="evidence" value="ECO:0007669"/>
    <property type="project" value="TreeGrafter"/>
</dbReference>
<accession>A0A3P1XM90</accession>
<dbReference type="RefSeq" id="WP_124751959.1">
    <property type="nucleotide sequence ID" value="NZ_RQYS01000038.1"/>
</dbReference>
<dbReference type="GO" id="GO:0043335">
    <property type="term" value="P:protein unfolding"/>
    <property type="evidence" value="ECO:0007669"/>
    <property type="project" value="TreeGrafter"/>
</dbReference>
<dbReference type="InterPro" id="IPR036611">
    <property type="entry name" value="Trigger_fac_ribosome-bd_sf"/>
</dbReference>
<evidence type="ECO:0000259" key="1">
    <source>
        <dbReference type="Pfam" id="PF05697"/>
    </source>
</evidence>
<dbReference type="InterPro" id="IPR027304">
    <property type="entry name" value="Trigger_fact/SurA_dom_sf"/>
</dbReference>
<proteinExistence type="predicted"/>
<dbReference type="PANTHER" id="PTHR30560:SF3">
    <property type="entry name" value="TRIGGER FACTOR-LIKE PROTEIN TIG, CHLOROPLASTIC"/>
    <property type="match status" value="1"/>
</dbReference>
<gene>
    <name evidence="2" type="primary">tig</name>
    <name evidence="2" type="ORF">EII40_09155</name>
</gene>
<keyword evidence="2" id="KW-0413">Isomerase</keyword>
<reference evidence="2 3" key="1">
    <citation type="submission" date="2018-11" db="EMBL/GenBank/DDBJ databases">
        <title>Genomes From Bacteria Associated with the Canine Oral Cavity: a Test Case for Automated Genome-Based Taxonomic Assignment.</title>
        <authorList>
            <person name="Coil D.A."/>
            <person name="Jospin G."/>
            <person name="Darling A.E."/>
            <person name="Wallis C."/>
            <person name="Davis I.J."/>
            <person name="Harris S."/>
            <person name="Eisen J.A."/>
            <person name="Holcombe L.J."/>
            <person name="O'Flynn C."/>
        </authorList>
    </citation>
    <scope>NUCLEOTIDE SEQUENCE [LARGE SCALE GENOMIC DNA]</scope>
    <source>
        <strain evidence="2 3">OH2617_COT-023</strain>
    </source>
</reference>
<dbReference type="NCBIfam" id="TIGR00115">
    <property type="entry name" value="tig"/>
    <property type="match status" value="1"/>
</dbReference>
<feature type="domain" description="Trigger factor ribosome-binding bacterial" evidence="1">
    <location>
        <begin position="1"/>
        <end position="147"/>
    </location>
</feature>
<dbReference type="Pfam" id="PF05697">
    <property type="entry name" value="Trigger_N"/>
    <property type="match status" value="1"/>
</dbReference>
<dbReference type="SUPFAM" id="SSF102735">
    <property type="entry name" value="Trigger factor ribosome-binding domain"/>
    <property type="match status" value="1"/>
</dbReference>
<dbReference type="SUPFAM" id="SSF109998">
    <property type="entry name" value="Triger factor/SurA peptide-binding domain-like"/>
    <property type="match status" value="1"/>
</dbReference>
<dbReference type="GO" id="GO:0003755">
    <property type="term" value="F:peptidyl-prolyl cis-trans isomerase activity"/>
    <property type="evidence" value="ECO:0007669"/>
    <property type="project" value="UniProtKB-EC"/>
</dbReference>
<dbReference type="Proteomes" id="UP000278609">
    <property type="component" value="Unassembled WGS sequence"/>
</dbReference>
<dbReference type="PIRSF" id="PIRSF003095">
    <property type="entry name" value="Trigger_factor"/>
    <property type="match status" value="1"/>
</dbReference>
<dbReference type="Gene3D" id="1.10.3120.10">
    <property type="entry name" value="Trigger factor, C-terminal domain"/>
    <property type="match status" value="1"/>
</dbReference>
<dbReference type="InterPro" id="IPR005215">
    <property type="entry name" value="Trig_fac"/>
</dbReference>
<organism evidence="2 3">
    <name type="scientific">Tannerella forsythia</name>
    <name type="common">Bacteroides forsythus</name>
    <dbReference type="NCBI Taxonomy" id="28112"/>
    <lineage>
        <taxon>Bacteria</taxon>
        <taxon>Pseudomonadati</taxon>
        <taxon>Bacteroidota</taxon>
        <taxon>Bacteroidia</taxon>
        <taxon>Bacteroidales</taxon>
        <taxon>Tannerellaceae</taxon>
        <taxon>Tannerella</taxon>
    </lineage>
</organism>
<evidence type="ECO:0000313" key="3">
    <source>
        <dbReference type="Proteomes" id="UP000278609"/>
    </source>
</evidence>
<dbReference type="GO" id="GO:0051083">
    <property type="term" value="P:'de novo' cotranslational protein folding"/>
    <property type="evidence" value="ECO:0007669"/>
    <property type="project" value="TreeGrafter"/>
</dbReference>
<dbReference type="EMBL" id="RQYS01000038">
    <property type="protein sequence ID" value="RRD59651.1"/>
    <property type="molecule type" value="Genomic_DNA"/>
</dbReference>